<gene>
    <name evidence="1" type="ORF">SAMN04489714_0078</name>
</gene>
<accession>A0ABY0V4Q5</accession>
<dbReference type="EMBL" id="LT629792">
    <property type="protein sequence ID" value="SDT85503.1"/>
    <property type="molecule type" value="Genomic_DNA"/>
</dbReference>
<protein>
    <submittedName>
        <fullName evidence="1">Uncharacterized conserved protein YeaO, DUF488 family</fullName>
    </submittedName>
</protein>
<evidence type="ECO:0000313" key="1">
    <source>
        <dbReference type="EMBL" id="SDT85503.1"/>
    </source>
</evidence>
<dbReference type="RefSeq" id="WP_092648062.1">
    <property type="nucleotide sequence ID" value="NZ_LT629792.1"/>
</dbReference>
<reference evidence="1 2" key="1">
    <citation type="submission" date="2016-10" db="EMBL/GenBank/DDBJ databases">
        <authorList>
            <person name="Varghese N."/>
            <person name="Submissions S."/>
        </authorList>
    </citation>
    <scope>NUCLEOTIDE SEQUENCE [LARGE SCALE GENOMIC DNA]</scope>
    <source>
        <strain evidence="1 2">DSM 9169</strain>
    </source>
</reference>
<dbReference type="Pfam" id="PF22752">
    <property type="entry name" value="DUF488-N3i"/>
    <property type="match status" value="1"/>
</dbReference>
<sequence>MPEFHLKRIYEDPEPSDGLRVLVDRLWPRGISKERAALDEWNKDLPPSPQLRTWFGHRPERFEEFAHSYRQELADSGAARDFVENHLTCDVVTLLIAAKDPEHNHGLVLQDVLTTLAAERADHQQCGSP</sequence>
<organism evidence="1 2">
    <name type="scientific">Schaalia radingae</name>
    <dbReference type="NCBI Taxonomy" id="131110"/>
    <lineage>
        <taxon>Bacteria</taxon>
        <taxon>Bacillati</taxon>
        <taxon>Actinomycetota</taxon>
        <taxon>Actinomycetes</taxon>
        <taxon>Actinomycetales</taxon>
        <taxon>Actinomycetaceae</taxon>
        <taxon>Schaalia</taxon>
    </lineage>
</organism>
<dbReference type="InterPro" id="IPR052552">
    <property type="entry name" value="YeaO-like"/>
</dbReference>
<proteinExistence type="predicted"/>
<dbReference type="PANTHER" id="PTHR36849">
    <property type="entry name" value="CYTOPLASMIC PROTEIN-RELATED"/>
    <property type="match status" value="1"/>
</dbReference>
<name>A0ABY0V4Q5_9ACTO</name>
<dbReference type="Proteomes" id="UP000198976">
    <property type="component" value="Chromosome I"/>
</dbReference>
<dbReference type="PANTHER" id="PTHR36849:SF1">
    <property type="entry name" value="CYTOPLASMIC PROTEIN"/>
    <property type="match status" value="1"/>
</dbReference>
<evidence type="ECO:0000313" key="2">
    <source>
        <dbReference type="Proteomes" id="UP000198976"/>
    </source>
</evidence>
<keyword evidence="2" id="KW-1185">Reference proteome</keyword>